<keyword evidence="1" id="KW-0325">Glycoprotein</keyword>
<evidence type="ECO:0000256" key="2">
    <source>
        <dbReference type="SAM" id="MobiDB-lite"/>
    </source>
</evidence>
<protein>
    <submittedName>
        <fullName evidence="4">Carboxylesterase CarE-14</fullName>
    </submittedName>
</protein>
<dbReference type="PANTHER" id="PTHR11559">
    <property type="entry name" value="CARBOXYLESTERASE"/>
    <property type="match status" value="1"/>
</dbReference>
<dbReference type="InterPro" id="IPR002018">
    <property type="entry name" value="CarbesteraseB"/>
</dbReference>
<dbReference type="EMBL" id="JTDY01008799">
    <property type="protein sequence ID" value="KOB64390.1"/>
    <property type="molecule type" value="Genomic_DNA"/>
</dbReference>
<evidence type="ECO:0000313" key="5">
    <source>
        <dbReference type="Proteomes" id="UP000037510"/>
    </source>
</evidence>
<dbReference type="InterPro" id="IPR029058">
    <property type="entry name" value="AB_hydrolase_fold"/>
</dbReference>
<dbReference type="SUPFAM" id="SSF53474">
    <property type="entry name" value="alpha/beta-Hydrolases"/>
    <property type="match status" value="1"/>
</dbReference>
<sequence length="576" mass="63400">MPSAKNSTLMLVAIRFPETDDFEGSSARAPNPPPSFSNTFMANRKDIKCVRALGAGYEGTEDCLVVNVFTPTIDNTRQLSVMVWVKGKEFDQVNDHELYFGNFVEKDVVVVSLNYRESILGFLCLGTETAPGNAGLKDIIAGLRWVKENIAQFGGNPNDITLVGHGSGAAAVDLVTMSPMAIGLVNKAIAQSGNALSPWAVSRDNLEYAVQVAEALGHVITNIEDLSEIFRRTSVAALMGVINDLDLTDNSLAFAPCLERESLEGAEPFLIKSPYEILQNGEFLRIPFMIGYVDNEGTIRSEEAIEDDWLSRMDESFNEFLQPDLQFATLTQQTEVAQRIRARYFENNPIDMDHIDNYIAYHGDTMILVSALREVRLRVMASNSPVYVYQFSYKGSLGESFVGPLSVNGAAHSEELAYMFFDANDNQISDRDLAVGDIIIERWTNFAKSDNEIIDEATLEVHVQNPHPVTMTFWDDIYADHFLDAEGIWEWTERDEDEDDGTGEGSGEGVEEGSGEGIEEGSGDGIEEGSEEGSGEDIDGDEDEATDSASSAVGYTFSIITLFAVLNKFHCSQMLS</sequence>
<feature type="region of interest" description="Disordered" evidence="2">
    <location>
        <begin position="494"/>
        <end position="549"/>
    </location>
</feature>
<proteinExistence type="predicted"/>
<dbReference type="Gene3D" id="3.40.50.1820">
    <property type="entry name" value="alpha/beta hydrolase"/>
    <property type="match status" value="1"/>
</dbReference>
<dbReference type="InterPro" id="IPR050309">
    <property type="entry name" value="Type-B_Carboxylest/Lipase"/>
</dbReference>
<dbReference type="AlphaFoldDB" id="A0A0L7KMN7"/>
<comment type="caution">
    <text evidence="4">The sequence shown here is derived from an EMBL/GenBank/DDBJ whole genome shotgun (WGS) entry which is preliminary data.</text>
</comment>
<name>A0A0L7KMN7_OPEBR</name>
<accession>A0A0L7KMN7</accession>
<evidence type="ECO:0000259" key="3">
    <source>
        <dbReference type="Pfam" id="PF00135"/>
    </source>
</evidence>
<feature type="domain" description="Carboxylesterase type B" evidence="3">
    <location>
        <begin position="28"/>
        <end position="452"/>
    </location>
</feature>
<dbReference type="STRING" id="104452.A0A0L7KMN7"/>
<keyword evidence="5" id="KW-1185">Reference proteome</keyword>
<gene>
    <name evidence="4" type="ORF">OBRU01_21860</name>
</gene>
<dbReference type="Pfam" id="PF00135">
    <property type="entry name" value="COesterase"/>
    <property type="match status" value="1"/>
</dbReference>
<dbReference type="ESTHER" id="9neop-a0a0l7kmn7">
    <property type="family name" value="Carb_B_Arthropoda"/>
</dbReference>
<evidence type="ECO:0000256" key="1">
    <source>
        <dbReference type="ARBA" id="ARBA00023180"/>
    </source>
</evidence>
<reference evidence="4 5" key="1">
    <citation type="journal article" date="2015" name="Genome Biol. Evol.">
        <title>The genome of winter moth (Operophtera brumata) provides a genomic perspective on sexual dimorphism and phenology.</title>
        <authorList>
            <person name="Derks M.F."/>
            <person name="Smit S."/>
            <person name="Salis L."/>
            <person name="Schijlen E."/>
            <person name="Bossers A."/>
            <person name="Mateman C."/>
            <person name="Pijl A.S."/>
            <person name="de Ridder D."/>
            <person name="Groenen M.A."/>
            <person name="Visser M.E."/>
            <person name="Megens H.J."/>
        </authorList>
    </citation>
    <scope>NUCLEOTIDE SEQUENCE [LARGE SCALE GENOMIC DNA]</scope>
    <source>
        <strain evidence="4">WM2013NL</strain>
        <tissue evidence="4">Head and thorax</tissue>
    </source>
</reference>
<evidence type="ECO:0000313" key="4">
    <source>
        <dbReference type="EMBL" id="KOB64390.1"/>
    </source>
</evidence>
<dbReference type="Proteomes" id="UP000037510">
    <property type="component" value="Unassembled WGS sequence"/>
</dbReference>
<organism evidence="4 5">
    <name type="scientific">Operophtera brumata</name>
    <name type="common">Winter moth</name>
    <name type="synonym">Phalaena brumata</name>
    <dbReference type="NCBI Taxonomy" id="104452"/>
    <lineage>
        <taxon>Eukaryota</taxon>
        <taxon>Metazoa</taxon>
        <taxon>Ecdysozoa</taxon>
        <taxon>Arthropoda</taxon>
        <taxon>Hexapoda</taxon>
        <taxon>Insecta</taxon>
        <taxon>Pterygota</taxon>
        <taxon>Neoptera</taxon>
        <taxon>Endopterygota</taxon>
        <taxon>Lepidoptera</taxon>
        <taxon>Glossata</taxon>
        <taxon>Ditrysia</taxon>
        <taxon>Geometroidea</taxon>
        <taxon>Geometridae</taxon>
        <taxon>Larentiinae</taxon>
        <taxon>Operophtera</taxon>
    </lineage>
</organism>
<feature type="compositionally biased region" description="Acidic residues" evidence="2">
    <location>
        <begin position="509"/>
        <end position="546"/>
    </location>
</feature>